<dbReference type="OrthoDB" id="753138at2759"/>
<accession>A0A9Q0SY15</accession>
<evidence type="ECO:0000313" key="2">
    <source>
        <dbReference type="EMBL" id="KAJ6694294.1"/>
    </source>
</evidence>
<dbReference type="InterPro" id="IPR059083">
    <property type="entry name" value="At5g19230_dom"/>
</dbReference>
<reference evidence="2" key="1">
    <citation type="submission" date="2022-11" db="EMBL/GenBank/DDBJ databases">
        <authorList>
            <person name="Hyden B.L."/>
            <person name="Feng K."/>
            <person name="Yates T."/>
            <person name="Jawdy S."/>
            <person name="Smart L.B."/>
            <person name="Muchero W."/>
        </authorList>
    </citation>
    <scope>NUCLEOTIDE SEQUENCE</scope>
    <source>
        <tissue evidence="2">Shoot tip</tissue>
    </source>
</reference>
<dbReference type="AlphaFoldDB" id="A0A9Q0SY15"/>
<dbReference type="PANTHER" id="PTHR33976">
    <property type="entry name" value="OS07G0645000 PROTEIN"/>
    <property type="match status" value="1"/>
</dbReference>
<proteinExistence type="predicted"/>
<feature type="domain" description="Uncharacterized GPI-anchored protein At5g19230-like" evidence="1">
    <location>
        <begin position="186"/>
        <end position="309"/>
    </location>
</feature>
<name>A0A9Q0SY15_SALVM</name>
<dbReference type="Proteomes" id="UP001151529">
    <property type="component" value="Chromosome 13"/>
</dbReference>
<reference evidence="2" key="2">
    <citation type="journal article" date="2023" name="Int. J. Mol. Sci.">
        <title>De Novo Assembly and Annotation of 11 Diverse Shrub Willow (Salix) Genomes Reveals Novel Gene Organization in Sex-Linked Regions.</title>
        <authorList>
            <person name="Hyden B."/>
            <person name="Feng K."/>
            <person name="Yates T.B."/>
            <person name="Jawdy S."/>
            <person name="Cereghino C."/>
            <person name="Smart L.B."/>
            <person name="Muchero W."/>
        </authorList>
    </citation>
    <scope>NUCLEOTIDE SEQUENCE [LARGE SCALE GENOMIC DNA]</scope>
    <source>
        <tissue evidence="2">Shoot tip</tissue>
    </source>
</reference>
<dbReference type="Pfam" id="PF25884">
    <property type="entry name" value="At5g19230"/>
    <property type="match status" value="1"/>
</dbReference>
<evidence type="ECO:0000259" key="1">
    <source>
        <dbReference type="Pfam" id="PF25884"/>
    </source>
</evidence>
<dbReference type="EMBL" id="JAPFFL010000011">
    <property type="protein sequence ID" value="KAJ6694294.1"/>
    <property type="molecule type" value="Genomic_DNA"/>
</dbReference>
<dbReference type="InterPro" id="IPR045285">
    <property type="entry name" value="At5g19230-like"/>
</dbReference>
<protein>
    <recommendedName>
        <fullName evidence="1">Uncharacterized GPI-anchored protein At5g19230-like domain-containing protein</fullName>
    </recommendedName>
</protein>
<organism evidence="2 3">
    <name type="scientific">Salix viminalis</name>
    <name type="common">Common osier</name>
    <name type="synonym">Basket willow</name>
    <dbReference type="NCBI Taxonomy" id="40686"/>
    <lineage>
        <taxon>Eukaryota</taxon>
        <taxon>Viridiplantae</taxon>
        <taxon>Streptophyta</taxon>
        <taxon>Embryophyta</taxon>
        <taxon>Tracheophyta</taxon>
        <taxon>Spermatophyta</taxon>
        <taxon>Magnoliopsida</taxon>
        <taxon>eudicotyledons</taxon>
        <taxon>Gunneridae</taxon>
        <taxon>Pentapetalae</taxon>
        <taxon>rosids</taxon>
        <taxon>fabids</taxon>
        <taxon>Malpighiales</taxon>
        <taxon>Salicaceae</taxon>
        <taxon>Saliceae</taxon>
        <taxon>Salix</taxon>
    </lineage>
</organism>
<keyword evidence="3" id="KW-1185">Reference proteome</keyword>
<comment type="caution">
    <text evidence="2">The sequence shown here is derived from an EMBL/GenBank/DDBJ whole genome shotgun (WGS) entry which is preliminary data.</text>
</comment>
<sequence length="352" mass="38562">MGLNVSSEHPGDTSVETHSSVDMGILRTGDLWFTGAGLGHEDDWMVVVLTTSTTGGDFAWATSLVSKDMEEKGEADKSFEAGTFGFCAEFHLIEARPNAFVRNSLVSQALLCNKDTKDHLLTAFTFKENACIVKRGTNLNSQDTYMDELFRQEMASIKIKIFFPFLLFHAMFLLSSATVMRCGGGEDNLLENINSYRTSLLGLPALTKNKKASCLAREIADTLWNPCTTDDGPAEFVQLDDYPTELKHCYGDSSHTTDFAILPICIPGNDEQTPVNFQNYSRSQYEKYANESSYSGAGVGAGENWMVIVFVENNKSRSSAGGGKHSLVSGFGFGHGFVSLLLGLLLSYHLVL</sequence>
<dbReference type="PANTHER" id="PTHR33976:SF2">
    <property type="entry name" value="GLYCOPROTEIN MEMBRANE GPI-ANCHORED"/>
    <property type="match status" value="1"/>
</dbReference>
<evidence type="ECO:0000313" key="3">
    <source>
        <dbReference type="Proteomes" id="UP001151529"/>
    </source>
</evidence>
<gene>
    <name evidence="2" type="ORF">OIU85_005021</name>
</gene>